<keyword evidence="9 18" id="KW-0418">Kinase</keyword>
<dbReference type="STRING" id="1921010.MMIC_P1741"/>
<evidence type="ECO:0000256" key="12">
    <source>
        <dbReference type="ARBA" id="ARBA00023012"/>
    </source>
</evidence>
<dbReference type="EMBL" id="BDFD01000015">
    <property type="protein sequence ID" value="GAV20767.1"/>
    <property type="molecule type" value="Genomic_DNA"/>
</dbReference>
<dbReference type="SUPFAM" id="SSF158472">
    <property type="entry name" value="HAMP domain-like"/>
    <property type="match status" value="1"/>
</dbReference>
<feature type="transmembrane region" description="Helical" evidence="15">
    <location>
        <begin position="75"/>
        <end position="94"/>
    </location>
</feature>
<dbReference type="Pfam" id="PF00512">
    <property type="entry name" value="HisKA"/>
    <property type="match status" value="1"/>
</dbReference>
<dbReference type="GO" id="GO:0000155">
    <property type="term" value="F:phosphorelay sensor kinase activity"/>
    <property type="evidence" value="ECO:0007669"/>
    <property type="project" value="InterPro"/>
</dbReference>
<keyword evidence="8" id="KW-0547">Nucleotide-binding</keyword>
<dbReference type="PROSITE" id="PS50109">
    <property type="entry name" value="HIS_KIN"/>
    <property type="match status" value="1"/>
</dbReference>
<dbReference type="SUPFAM" id="SSF47384">
    <property type="entry name" value="Homodimeric domain of signal transducing histidine kinase"/>
    <property type="match status" value="1"/>
</dbReference>
<dbReference type="SMART" id="SM00304">
    <property type="entry name" value="HAMP"/>
    <property type="match status" value="1"/>
</dbReference>
<dbReference type="GO" id="GO:0005524">
    <property type="term" value="F:ATP binding"/>
    <property type="evidence" value="ECO:0007669"/>
    <property type="project" value="UniProtKB-KW"/>
</dbReference>
<evidence type="ECO:0000256" key="10">
    <source>
        <dbReference type="ARBA" id="ARBA00022840"/>
    </source>
</evidence>
<evidence type="ECO:0000256" key="5">
    <source>
        <dbReference type="ARBA" id="ARBA00022553"/>
    </source>
</evidence>
<dbReference type="InterPro" id="IPR005467">
    <property type="entry name" value="His_kinase_dom"/>
</dbReference>
<dbReference type="Proteomes" id="UP000231632">
    <property type="component" value="Unassembled WGS sequence"/>
</dbReference>
<dbReference type="AlphaFoldDB" id="A0A1L8CPD8"/>
<dbReference type="InterPro" id="IPR036097">
    <property type="entry name" value="HisK_dim/P_sf"/>
</dbReference>
<keyword evidence="5" id="KW-0597">Phosphoprotein</keyword>
<feature type="transmembrane region" description="Helical" evidence="15">
    <location>
        <begin position="283"/>
        <end position="303"/>
    </location>
</feature>
<dbReference type="Gene3D" id="6.10.340.10">
    <property type="match status" value="1"/>
</dbReference>
<dbReference type="EC" id="2.7.13.3" evidence="3"/>
<evidence type="ECO:0000256" key="8">
    <source>
        <dbReference type="ARBA" id="ARBA00022741"/>
    </source>
</evidence>
<dbReference type="CDD" id="cd00075">
    <property type="entry name" value="HATPase"/>
    <property type="match status" value="1"/>
</dbReference>
<dbReference type="PRINTS" id="PR00344">
    <property type="entry name" value="BCTRLSENSOR"/>
</dbReference>
<dbReference type="PIRSF" id="PIRSF037532">
    <property type="entry name" value="STHK_NtrY"/>
    <property type="match status" value="1"/>
</dbReference>
<accession>A0A1L8CPD8</accession>
<evidence type="ECO:0000313" key="18">
    <source>
        <dbReference type="EMBL" id="GAV20767.1"/>
    </source>
</evidence>
<dbReference type="Gene3D" id="1.10.287.130">
    <property type="match status" value="1"/>
</dbReference>
<dbReference type="SMART" id="SM00387">
    <property type="entry name" value="HATPase_c"/>
    <property type="match status" value="1"/>
</dbReference>
<dbReference type="GO" id="GO:0005886">
    <property type="term" value="C:plasma membrane"/>
    <property type="evidence" value="ECO:0007669"/>
    <property type="project" value="UniProtKB-SubCell"/>
</dbReference>
<reference evidence="18 19" key="1">
    <citation type="journal article" date="2017" name="Arch. Microbiol.">
        <title>Mariprofundus micogutta sp. nov., a novel iron-oxidizing zetaproteobacterium isolated from a deep-sea hydrothermal field at the Bayonnaise knoll of the Izu-Ogasawara arc, and a description of Mariprofundales ord. nov. and Zetaproteobacteria classis nov.</title>
        <authorList>
            <person name="Makita H."/>
            <person name="Tanaka E."/>
            <person name="Mitsunobu S."/>
            <person name="Miyazaki M."/>
            <person name="Nunoura T."/>
            <person name="Uematsu K."/>
            <person name="Takaki Y."/>
            <person name="Nishi S."/>
            <person name="Shimamura S."/>
            <person name="Takai K."/>
        </authorList>
    </citation>
    <scope>NUCLEOTIDE SEQUENCE [LARGE SCALE GENOMIC DNA]</scope>
    <source>
        <strain evidence="18 19">ET2</strain>
    </source>
</reference>
<evidence type="ECO:0000256" key="11">
    <source>
        <dbReference type="ARBA" id="ARBA00022989"/>
    </source>
</evidence>
<evidence type="ECO:0000256" key="4">
    <source>
        <dbReference type="ARBA" id="ARBA00022475"/>
    </source>
</evidence>
<name>A0A1L8CPD8_9PROT</name>
<dbReference type="InterPro" id="IPR036890">
    <property type="entry name" value="HATPase_C_sf"/>
</dbReference>
<evidence type="ECO:0000256" key="2">
    <source>
        <dbReference type="ARBA" id="ARBA00004651"/>
    </source>
</evidence>
<dbReference type="InterPro" id="IPR003661">
    <property type="entry name" value="HisK_dim/P_dom"/>
</dbReference>
<dbReference type="InterPro" id="IPR035965">
    <property type="entry name" value="PAS-like_dom_sf"/>
</dbReference>
<evidence type="ECO:0000256" key="15">
    <source>
        <dbReference type="SAM" id="Phobius"/>
    </source>
</evidence>
<dbReference type="InterPro" id="IPR004358">
    <property type="entry name" value="Sig_transdc_His_kin-like_C"/>
</dbReference>
<dbReference type="Pfam" id="PF00989">
    <property type="entry name" value="PAS"/>
    <property type="match status" value="1"/>
</dbReference>
<sequence>MSRIGFMRLIPLIMSAVLLMITVMLWPEKDADGGLLAWINVILMLVLSLVLLQYGVRLLRERSEPAAGSRLRAKLVIGLVGMLLIPSAVIQLAASQMVERGMDVWFDVRVDTLLDRALNLAQGFYARVETDMKRDMFNYISDATLVAAASGSLDYRSINNYLAEIRAVEDWQKVELFDINERLVGGVQEGELSSLQAAPLSDSARLSMRLGRVATELVTRKDGEVAVAYGPLIGAASVVGLLRVEMNLPAGVIQNARAVESDYRNYRELEHNRQSIAATFTHAMLFVTLLVLLVAGLFGLLFARRLTAPIGDLAQALRRVTEGDLDVVISESSQDELGSLARSFNEMANRLKLNVEAIEKAQKDLTKALENSRQRQYVLESLLANLHTGVILVDAEGRVRLLNQAVRDILHLPGNWVPSVDILQASQGSLHDVGDFYDELRHQQEDHLQREFDVDLPHGKSVHLLARGARLSATASTSFSGYLLVIDDISDLAEAQRNKAWAEVARRLAHEIKNPLTPIKLSAERLQRRFRAQVDDETVFDVCTQAIITQVERLQRLIADFSTLARMPQPKMRDVSVDGLLKEMEELFNGYKRIDVSIVDAGWTCHCDPDQVRQVLINLMDNALSATESTSGKTVRMYSRVNEDHAEWHVEDDGEGIDSASVSQLFEAYYSTKASGSGLGLAIAKRIAEDHGGELKLISNAKPTHFCLRLPRQCLETEEAS</sequence>
<dbReference type="InterPro" id="IPR003594">
    <property type="entry name" value="HATPase_dom"/>
</dbReference>
<keyword evidence="10" id="KW-0067">ATP-binding</keyword>
<evidence type="ECO:0000256" key="13">
    <source>
        <dbReference type="ARBA" id="ARBA00023136"/>
    </source>
</evidence>
<dbReference type="InterPro" id="IPR050398">
    <property type="entry name" value="HssS/ArlS-like"/>
</dbReference>
<keyword evidence="4" id="KW-1003">Cell membrane</keyword>
<gene>
    <name evidence="18" type="ORF">MMIC_P1741</name>
</gene>
<comment type="caution">
    <text evidence="18">The sequence shown here is derived from an EMBL/GenBank/DDBJ whole genome shotgun (WGS) entry which is preliminary data.</text>
</comment>
<dbReference type="PANTHER" id="PTHR45528:SF1">
    <property type="entry name" value="SENSOR HISTIDINE KINASE CPXA"/>
    <property type="match status" value="1"/>
</dbReference>
<evidence type="ECO:0000256" key="3">
    <source>
        <dbReference type="ARBA" id="ARBA00012438"/>
    </source>
</evidence>
<dbReference type="Gene3D" id="3.30.565.10">
    <property type="entry name" value="Histidine kinase-like ATPase, C-terminal domain"/>
    <property type="match status" value="1"/>
</dbReference>
<feature type="domain" description="HAMP" evidence="17">
    <location>
        <begin position="304"/>
        <end position="356"/>
    </location>
</feature>
<feature type="coiled-coil region" evidence="14">
    <location>
        <begin position="341"/>
        <end position="375"/>
    </location>
</feature>
<keyword evidence="19" id="KW-1185">Reference proteome</keyword>
<evidence type="ECO:0000256" key="6">
    <source>
        <dbReference type="ARBA" id="ARBA00022679"/>
    </source>
</evidence>
<dbReference type="InterPro" id="IPR013767">
    <property type="entry name" value="PAS_fold"/>
</dbReference>
<dbReference type="PROSITE" id="PS50885">
    <property type="entry name" value="HAMP"/>
    <property type="match status" value="1"/>
</dbReference>
<feature type="transmembrane region" description="Helical" evidence="15">
    <location>
        <begin position="9"/>
        <end position="27"/>
    </location>
</feature>
<keyword evidence="6 18" id="KW-0808">Transferase</keyword>
<dbReference type="CDD" id="cd00082">
    <property type="entry name" value="HisKA"/>
    <property type="match status" value="1"/>
</dbReference>
<dbReference type="GO" id="GO:0006355">
    <property type="term" value="P:regulation of DNA-templated transcription"/>
    <property type="evidence" value="ECO:0007669"/>
    <property type="project" value="InterPro"/>
</dbReference>
<evidence type="ECO:0000259" key="16">
    <source>
        <dbReference type="PROSITE" id="PS50109"/>
    </source>
</evidence>
<comment type="catalytic activity">
    <reaction evidence="1">
        <text>ATP + protein L-histidine = ADP + protein N-phospho-L-histidine.</text>
        <dbReference type="EC" id="2.7.13.3"/>
    </reaction>
</comment>
<organism evidence="18 19">
    <name type="scientific">Mariprofundus micogutta</name>
    <dbReference type="NCBI Taxonomy" id="1921010"/>
    <lineage>
        <taxon>Bacteria</taxon>
        <taxon>Pseudomonadati</taxon>
        <taxon>Pseudomonadota</taxon>
        <taxon>Candidatius Mariprofundia</taxon>
        <taxon>Mariprofundales</taxon>
        <taxon>Mariprofundaceae</taxon>
        <taxon>Mariprofundus</taxon>
    </lineage>
</organism>
<evidence type="ECO:0000313" key="19">
    <source>
        <dbReference type="Proteomes" id="UP000231632"/>
    </source>
</evidence>
<evidence type="ECO:0000256" key="14">
    <source>
        <dbReference type="SAM" id="Coils"/>
    </source>
</evidence>
<evidence type="ECO:0000256" key="9">
    <source>
        <dbReference type="ARBA" id="ARBA00022777"/>
    </source>
</evidence>
<dbReference type="CDD" id="cd00130">
    <property type="entry name" value="PAS"/>
    <property type="match status" value="1"/>
</dbReference>
<keyword evidence="14" id="KW-0175">Coiled coil</keyword>
<keyword evidence="12" id="KW-0902">Two-component regulatory system</keyword>
<dbReference type="SUPFAM" id="SSF55785">
    <property type="entry name" value="PYP-like sensor domain (PAS domain)"/>
    <property type="match status" value="1"/>
</dbReference>
<evidence type="ECO:0000259" key="17">
    <source>
        <dbReference type="PROSITE" id="PS50885"/>
    </source>
</evidence>
<keyword evidence="7 15" id="KW-0812">Transmembrane</keyword>
<dbReference type="Gene3D" id="3.30.450.20">
    <property type="entry name" value="PAS domain"/>
    <property type="match status" value="1"/>
</dbReference>
<dbReference type="SMART" id="SM00388">
    <property type="entry name" value="HisKA"/>
    <property type="match status" value="1"/>
</dbReference>
<proteinExistence type="predicted"/>
<protein>
    <recommendedName>
        <fullName evidence="3">histidine kinase</fullName>
        <ecNumber evidence="3">2.7.13.3</ecNumber>
    </recommendedName>
</protein>
<feature type="transmembrane region" description="Helical" evidence="15">
    <location>
        <begin position="33"/>
        <end position="54"/>
    </location>
</feature>
<dbReference type="CDD" id="cd06225">
    <property type="entry name" value="HAMP"/>
    <property type="match status" value="1"/>
</dbReference>
<dbReference type="Pfam" id="PF02518">
    <property type="entry name" value="HATPase_c"/>
    <property type="match status" value="1"/>
</dbReference>
<feature type="domain" description="Histidine kinase" evidence="16">
    <location>
        <begin position="507"/>
        <end position="714"/>
    </location>
</feature>
<dbReference type="SUPFAM" id="SSF55874">
    <property type="entry name" value="ATPase domain of HSP90 chaperone/DNA topoisomerase II/histidine kinase"/>
    <property type="match status" value="1"/>
</dbReference>
<evidence type="ECO:0000256" key="7">
    <source>
        <dbReference type="ARBA" id="ARBA00022692"/>
    </source>
</evidence>
<dbReference type="Pfam" id="PF00672">
    <property type="entry name" value="HAMP"/>
    <property type="match status" value="1"/>
</dbReference>
<comment type="subcellular location">
    <subcellularLocation>
        <location evidence="2">Cell membrane</location>
        <topology evidence="2">Multi-pass membrane protein</topology>
    </subcellularLocation>
</comment>
<keyword evidence="13 15" id="KW-0472">Membrane</keyword>
<dbReference type="InterPro" id="IPR000014">
    <property type="entry name" value="PAS"/>
</dbReference>
<dbReference type="InterPro" id="IPR017232">
    <property type="entry name" value="NtrY"/>
</dbReference>
<dbReference type="PANTHER" id="PTHR45528">
    <property type="entry name" value="SENSOR HISTIDINE KINASE CPXA"/>
    <property type="match status" value="1"/>
</dbReference>
<keyword evidence="11 15" id="KW-1133">Transmembrane helix</keyword>
<dbReference type="InterPro" id="IPR003660">
    <property type="entry name" value="HAMP_dom"/>
</dbReference>
<evidence type="ECO:0000256" key="1">
    <source>
        <dbReference type="ARBA" id="ARBA00000085"/>
    </source>
</evidence>